<evidence type="ECO:0000313" key="2">
    <source>
        <dbReference type="Proteomes" id="UP000277204"/>
    </source>
</evidence>
<evidence type="ECO:0000313" key="1">
    <source>
        <dbReference type="EMBL" id="VDP12030.1"/>
    </source>
</evidence>
<protein>
    <submittedName>
        <fullName evidence="1">Uncharacterized protein</fullName>
    </submittedName>
</protein>
<organism evidence="1 2">
    <name type="scientific">Schistosoma margrebowiei</name>
    <dbReference type="NCBI Taxonomy" id="48269"/>
    <lineage>
        <taxon>Eukaryota</taxon>
        <taxon>Metazoa</taxon>
        <taxon>Spiralia</taxon>
        <taxon>Lophotrochozoa</taxon>
        <taxon>Platyhelminthes</taxon>
        <taxon>Trematoda</taxon>
        <taxon>Digenea</taxon>
        <taxon>Strigeidida</taxon>
        <taxon>Schistosomatoidea</taxon>
        <taxon>Schistosomatidae</taxon>
        <taxon>Schistosoma</taxon>
    </lineage>
</organism>
<sequence>MVVGDSQQETLDPRFVLLGTHQQGAPVIFEGTGAHWMIRSRVTQLHNQRRYHRAIRT</sequence>
<proteinExistence type="predicted"/>
<reference evidence="1 2" key="1">
    <citation type="submission" date="2018-11" db="EMBL/GenBank/DDBJ databases">
        <authorList>
            <consortium name="Pathogen Informatics"/>
        </authorList>
    </citation>
    <scope>NUCLEOTIDE SEQUENCE [LARGE SCALE GENOMIC DNA]</scope>
    <source>
        <strain evidence="1 2">Zambia</strain>
    </source>
</reference>
<dbReference type="EMBL" id="UZAI01013896">
    <property type="protein sequence ID" value="VDP12030.1"/>
    <property type="molecule type" value="Genomic_DNA"/>
</dbReference>
<accession>A0A183MDY7</accession>
<dbReference type="AlphaFoldDB" id="A0A183MDY7"/>
<name>A0A183MDY7_9TREM</name>
<gene>
    <name evidence="1" type="ORF">SMRZ_LOCUS14261</name>
</gene>
<dbReference type="Proteomes" id="UP000277204">
    <property type="component" value="Unassembled WGS sequence"/>
</dbReference>
<keyword evidence="2" id="KW-1185">Reference proteome</keyword>